<dbReference type="RefSeq" id="WP_205114756.1">
    <property type="nucleotide sequence ID" value="NZ_JAFBCM010000001.1"/>
</dbReference>
<evidence type="ECO:0000313" key="3">
    <source>
        <dbReference type="EMBL" id="MFC3764133.1"/>
    </source>
</evidence>
<evidence type="ECO:0000256" key="2">
    <source>
        <dbReference type="SAM" id="SignalP"/>
    </source>
</evidence>
<keyword evidence="4" id="KW-1185">Reference proteome</keyword>
<dbReference type="EMBL" id="JBHRZH010000023">
    <property type="protein sequence ID" value="MFC3764133.1"/>
    <property type="molecule type" value="Genomic_DNA"/>
</dbReference>
<keyword evidence="2" id="KW-0732">Signal</keyword>
<gene>
    <name evidence="3" type="ORF">ACFOUW_25085</name>
</gene>
<dbReference type="Proteomes" id="UP001595699">
    <property type="component" value="Unassembled WGS sequence"/>
</dbReference>
<proteinExistence type="predicted"/>
<organism evidence="3 4">
    <name type="scientific">Tenggerimyces flavus</name>
    <dbReference type="NCBI Taxonomy" id="1708749"/>
    <lineage>
        <taxon>Bacteria</taxon>
        <taxon>Bacillati</taxon>
        <taxon>Actinomycetota</taxon>
        <taxon>Actinomycetes</taxon>
        <taxon>Propionibacteriales</taxon>
        <taxon>Nocardioidaceae</taxon>
        <taxon>Tenggerimyces</taxon>
    </lineage>
</organism>
<dbReference type="InterPro" id="IPR021957">
    <property type="entry name" value="DUF3574"/>
</dbReference>
<evidence type="ECO:0000313" key="4">
    <source>
        <dbReference type="Proteomes" id="UP001595699"/>
    </source>
</evidence>
<protein>
    <submittedName>
        <fullName evidence="3">DUF3574 domain-containing protein</fullName>
    </submittedName>
</protein>
<feature type="region of interest" description="Disordered" evidence="1">
    <location>
        <begin position="34"/>
        <end position="58"/>
    </location>
</feature>
<reference evidence="4" key="1">
    <citation type="journal article" date="2019" name="Int. J. Syst. Evol. Microbiol.">
        <title>The Global Catalogue of Microorganisms (GCM) 10K type strain sequencing project: providing services to taxonomists for standard genome sequencing and annotation.</title>
        <authorList>
            <consortium name="The Broad Institute Genomics Platform"/>
            <consortium name="The Broad Institute Genome Sequencing Center for Infectious Disease"/>
            <person name="Wu L."/>
            <person name="Ma J."/>
        </authorList>
    </citation>
    <scope>NUCLEOTIDE SEQUENCE [LARGE SCALE GENOMIC DNA]</scope>
    <source>
        <strain evidence="4">CGMCC 4.7241</strain>
    </source>
</reference>
<name>A0ABV7YGW4_9ACTN</name>
<sequence length="163" mass="17498">MKNSTVKQSLLPLGLAVAGVASIVGLSAAAAPDAQPDAAPAAASSVSGTQHQPRPGDIFRRTELYFGSARPDNKPPVTDAQFDTFVDKYVTPRFPDGLTQLTGEGQFNGSTGPIEEKSFVVVLLYPLDDRGANKEIEAIRKDYKKAFQQESVLRADSLDRVSF</sequence>
<feature type="compositionally biased region" description="Low complexity" evidence="1">
    <location>
        <begin position="34"/>
        <end position="45"/>
    </location>
</feature>
<dbReference type="Pfam" id="PF12098">
    <property type="entry name" value="DUF3574"/>
    <property type="match status" value="1"/>
</dbReference>
<feature type="chain" id="PRO_5045927046" evidence="2">
    <location>
        <begin position="31"/>
        <end position="163"/>
    </location>
</feature>
<feature type="signal peptide" evidence="2">
    <location>
        <begin position="1"/>
        <end position="30"/>
    </location>
</feature>
<evidence type="ECO:0000256" key="1">
    <source>
        <dbReference type="SAM" id="MobiDB-lite"/>
    </source>
</evidence>
<comment type="caution">
    <text evidence="3">The sequence shown here is derived from an EMBL/GenBank/DDBJ whole genome shotgun (WGS) entry which is preliminary data.</text>
</comment>
<accession>A0ABV7YGW4</accession>